<name>A0ACB8T0I9_9AGAM</name>
<reference evidence="1" key="2">
    <citation type="journal article" date="2022" name="New Phytol.">
        <title>Evolutionary transition to the ectomycorrhizal habit in the genomes of a hyperdiverse lineage of mushroom-forming fungi.</title>
        <authorList>
            <person name="Looney B."/>
            <person name="Miyauchi S."/>
            <person name="Morin E."/>
            <person name="Drula E."/>
            <person name="Courty P.E."/>
            <person name="Kohler A."/>
            <person name="Kuo A."/>
            <person name="LaButti K."/>
            <person name="Pangilinan J."/>
            <person name="Lipzen A."/>
            <person name="Riley R."/>
            <person name="Andreopoulos W."/>
            <person name="He G."/>
            <person name="Johnson J."/>
            <person name="Nolan M."/>
            <person name="Tritt A."/>
            <person name="Barry K.W."/>
            <person name="Grigoriev I.V."/>
            <person name="Nagy L.G."/>
            <person name="Hibbett D."/>
            <person name="Henrissat B."/>
            <person name="Matheny P.B."/>
            <person name="Labbe J."/>
            <person name="Martin F.M."/>
        </authorList>
    </citation>
    <scope>NUCLEOTIDE SEQUENCE</scope>
    <source>
        <strain evidence="1">HHB10654</strain>
    </source>
</reference>
<comment type="caution">
    <text evidence="1">The sequence shown here is derived from an EMBL/GenBank/DDBJ whole genome shotgun (WGS) entry which is preliminary data.</text>
</comment>
<proteinExistence type="predicted"/>
<sequence length="1185" mass="130370">MASRRTGMTRSRSQTASSMPPPQSTFRPRSAMAKSGAPSRSTAPTPVEGLSDSHPPPPVPPLPSTRPTKAQSSRSADDVEANIQVVIRCRRRSEREVQENSPIIVSTEGPRSQSIMIETASPVSSLGIVTLPPTRTYPFDLVFGPEADQAMIYQDVVNPMLEEVLMGYNCTLFAYGQTGTGKTHTMQGDLGTTPMGNPTAQAGMIPRVLFRLFQQLETSYTDYSVKISYIELYNEELRDLLASELAPLAGSSQPMGMGSGNSRDLAMNQGGLKIFDDATKRGVFIQGLEEIAVKSAPDALALLVKGSDRRQIAATNFNDHSSRSHSVFSITVHTKETSTMGDDLLRVGKLNLVDLAGSENIGRSGAENKRAREAGMINQSLLTLGRVINALVERSSHVPYRESKLTRLLQDSLGGRTKTCIIATISPARSNMEETLSTLDYAIRAKSIRNRPEVNQRMTRNSLLKEYIAEIERLKADVLAAREKNGIFFSEDTWNQMSAEHELTRTEVEEAKRQVEIVESQLRSVRAEFEESMNLLMKRDGELRETREKLEVTADALEAKEMELKTTKGALEEEVVVRKAYQESEAQLDAVARSLKKTAHESLGDVDALFNKLSRKAAVFGSNSAVVLTHGKAIASQTQTFSAELDGFVKASNQIVTRLRTDSEQYQAKESEALTAQSARVSEQMQRVQDAIRVIQTHDDASSAAIDGARLAVQEAHDSIRSVFSSWSEKFKTSHSAMFSDMEKSSLVGHQAVESALNAMASLVQGVIRDAQERLTLERKSVLETKILVESATASEVRHLREQNARLVRMLQSEKAKSDRAKDELIKRVSGLLGEFVSERDRSLRESLTDITDGNTKAEGAMTLFAGDHLRRVEGVVARGQEWSADLEKKGPSSKRLRDGALKSLSSVDDSVRDGLANIQTSVTTSLSSYSTDIQRQTHTLHATTTESFERHARAKRARVEATHAMSVDIQSGSRQIQRAVASTSRNVEANTSRILAETSKLGESMESYRSITSGRLSSVRQAAVTLVEEGAREDVPTGKTPRKRVRQHVEEWELTKDRELLIRDWRQRLHTVDRRPSEAERIALPLSPREDNTPYPETPITALSPTNDTSDSSPYDLTARQAENVDVDFDSAPSLASSASSTLAASTEGLPAKGKTGLTKTIFPAIGALTERSTNVLTRPRRAR</sequence>
<evidence type="ECO:0000313" key="1">
    <source>
        <dbReference type="EMBL" id="KAI0062278.1"/>
    </source>
</evidence>
<gene>
    <name evidence="1" type="ORF">BV25DRAFT_1856163</name>
</gene>
<accession>A0ACB8T0I9</accession>
<keyword evidence="2" id="KW-1185">Reference proteome</keyword>
<reference evidence="1" key="1">
    <citation type="submission" date="2021-03" db="EMBL/GenBank/DDBJ databases">
        <authorList>
            <consortium name="DOE Joint Genome Institute"/>
            <person name="Ahrendt S."/>
            <person name="Looney B.P."/>
            <person name="Miyauchi S."/>
            <person name="Morin E."/>
            <person name="Drula E."/>
            <person name="Courty P.E."/>
            <person name="Chicoki N."/>
            <person name="Fauchery L."/>
            <person name="Kohler A."/>
            <person name="Kuo A."/>
            <person name="Labutti K."/>
            <person name="Pangilinan J."/>
            <person name="Lipzen A."/>
            <person name="Riley R."/>
            <person name="Andreopoulos W."/>
            <person name="He G."/>
            <person name="Johnson J."/>
            <person name="Barry K.W."/>
            <person name="Grigoriev I.V."/>
            <person name="Nagy L."/>
            <person name="Hibbett D."/>
            <person name="Henrissat B."/>
            <person name="Matheny P.B."/>
            <person name="Labbe J."/>
            <person name="Martin F."/>
        </authorList>
    </citation>
    <scope>NUCLEOTIDE SEQUENCE</scope>
    <source>
        <strain evidence="1">HHB10654</strain>
    </source>
</reference>
<evidence type="ECO:0000313" key="2">
    <source>
        <dbReference type="Proteomes" id="UP000814140"/>
    </source>
</evidence>
<protein>
    <submittedName>
        <fullName evidence="1">Kinesin-domain-containing protein</fullName>
    </submittedName>
</protein>
<dbReference type="EMBL" id="MU277208">
    <property type="protein sequence ID" value="KAI0062278.1"/>
    <property type="molecule type" value="Genomic_DNA"/>
</dbReference>
<dbReference type="Proteomes" id="UP000814140">
    <property type="component" value="Unassembled WGS sequence"/>
</dbReference>
<organism evidence="1 2">
    <name type="scientific">Artomyces pyxidatus</name>
    <dbReference type="NCBI Taxonomy" id="48021"/>
    <lineage>
        <taxon>Eukaryota</taxon>
        <taxon>Fungi</taxon>
        <taxon>Dikarya</taxon>
        <taxon>Basidiomycota</taxon>
        <taxon>Agaricomycotina</taxon>
        <taxon>Agaricomycetes</taxon>
        <taxon>Russulales</taxon>
        <taxon>Auriscalpiaceae</taxon>
        <taxon>Artomyces</taxon>
    </lineage>
</organism>